<organism evidence="1 2">
    <name type="scientific">Sphingobacterium suaedae</name>
    <dbReference type="NCBI Taxonomy" id="1686402"/>
    <lineage>
        <taxon>Bacteria</taxon>
        <taxon>Pseudomonadati</taxon>
        <taxon>Bacteroidota</taxon>
        <taxon>Sphingobacteriia</taxon>
        <taxon>Sphingobacteriales</taxon>
        <taxon>Sphingobacteriaceae</taxon>
        <taxon>Sphingobacterium</taxon>
    </lineage>
</organism>
<accession>A0ABW5KKT7</accession>
<dbReference type="InterPro" id="IPR025634">
    <property type="entry name" value="DUF4292"/>
</dbReference>
<dbReference type="PROSITE" id="PS51257">
    <property type="entry name" value="PROKAR_LIPOPROTEIN"/>
    <property type="match status" value="1"/>
</dbReference>
<sequence length="259" mass="29343">MWSRLIVIAIAVLLLGSCKTKQKVVLPAHKDPVETNEVHAATIKTFELSNLDFHSFSGRAKTKIEMNKQVHDVTVNLRIQRDKAIWLSVTAALGIEIARVLITPDSVKILNKLQGEYIAKPFHYIYHYTNQGVTFSTLQDLLLANVSSNLLRTNNVQVASSSDEFIVVGIKDELSYQYRINKENRPFNFLLQEVGGDQNLEAFYGDFAKTNGYNFPQNMALNIIGEQVSLKAQLSYNRVTFNENIELPFSVSNRYKVID</sequence>
<dbReference type="Pfam" id="PF14125">
    <property type="entry name" value="DUF4292"/>
    <property type="match status" value="1"/>
</dbReference>
<comment type="caution">
    <text evidence="1">The sequence shown here is derived from an EMBL/GenBank/DDBJ whole genome shotgun (WGS) entry which is preliminary data.</text>
</comment>
<evidence type="ECO:0000313" key="2">
    <source>
        <dbReference type="Proteomes" id="UP001597545"/>
    </source>
</evidence>
<gene>
    <name evidence="1" type="ORF">ACFSR5_14170</name>
</gene>
<keyword evidence="2" id="KW-1185">Reference proteome</keyword>
<dbReference type="Proteomes" id="UP001597545">
    <property type="component" value="Unassembled WGS sequence"/>
</dbReference>
<dbReference type="EMBL" id="JBHULR010000006">
    <property type="protein sequence ID" value="MFD2548793.1"/>
    <property type="molecule type" value="Genomic_DNA"/>
</dbReference>
<proteinExistence type="predicted"/>
<name>A0ABW5KKT7_9SPHI</name>
<protein>
    <submittedName>
        <fullName evidence="1">DUF4292 domain-containing protein</fullName>
    </submittedName>
</protein>
<dbReference type="RefSeq" id="WP_380904913.1">
    <property type="nucleotide sequence ID" value="NZ_JBHUEG010000005.1"/>
</dbReference>
<evidence type="ECO:0000313" key="1">
    <source>
        <dbReference type="EMBL" id="MFD2548793.1"/>
    </source>
</evidence>
<dbReference type="Gene3D" id="2.50.20.10">
    <property type="entry name" value="Lipoprotein localisation LolA/LolB/LppX"/>
    <property type="match status" value="1"/>
</dbReference>
<reference evidence="2" key="1">
    <citation type="journal article" date="2019" name="Int. J. Syst. Evol. Microbiol.">
        <title>The Global Catalogue of Microorganisms (GCM) 10K type strain sequencing project: providing services to taxonomists for standard genome sequencing and annotation.</title>
        <authorList>
            <consortium name="The Broad Institute Genomics Platform"/>
            <consortium name="The Broad Institute Genome Sequencing Center for Infectious Disease"/>
            <person name="Wu L."/>
            <person name="Ma J."/>
        </authorList>
    </citation>
    <scope>NUCLEOTIDE SEQUENCE [LARGE SCALE GENOMIC DNA]</scope>
    <source>
        <strain evidence="2">KCTC 42662</strain>
    </source>
</reference>